<evidence type="ECO:0000256" key="2">
    <source>
        <dbReference type="ARBA" id="ARBA00012961"/>
    </source>
</evidence>
<comment type="function">
    <text evidence="9">Essential for recycling GMP and indirectly, cGMP.</text>
</comment>
<dbReference type="InterPro" id="IPR020590">
    <property type="entry name" value="Guanylate_kinase_CS"/>
</dbReference>
<dbReference type="GO" id="GO:0005524">
    <property type="term" value="F:ATP binding"/>
    <property type="evidence" value="ECO:0007669"/>
    <property type="project" value="UniProtKB-UniRule"/>
</dbReference>
<accession>A0A173DXV3</accession>
<evidence type="ECO:0000259" key="10">
    <source>
        <dbReference type="PROSITE" id="PS50052"/>
    </source>
</evidence>
<reference evidence="11 12" key="1">
    <citation type="journal article" date="2014" name="Syst. Appl. Microbiol.">
        <title>Evidence for the existence of two new members of the family Chlamydiaceae and proposal of Chlamydia avium sp. nov. and Chlamydia gallinacea sp. nov.</title>
        <authorList>
            <person name="Sachse K."/>
            <person name="Laroucau K."/>
            <person name="Riege K."/>
            <person name="Wehner S."/>
            <person name="Dilcher M."/>
            <person name="Creasy H.H."/>
            <person name="Weidmann M."/>
            <person name="Myers G."/>
            <person name="Vorimore F."/>
            <person name="Vicari N."/>
            <person name="Magnino S."/>
            <person name="Liebler-Tenorio E."/>
            <person name="Ruettger A."/>
            <person name="Bavoil P.M."/>
            <person name="Hufert F.T."/>
            <person name="Rossello-Mora R."/>
            <person name="Marz M."/>
        </authorList>
    </citation>
    <scope>NUCLEOTIDE SEQUENCE [LARGE SCALE GENOMIC DNA]</scope>
    <source>
        <strain evidence="11 12">08-1274/3</strain>
    </source>
</reference>
<dbReference type="InterPro" id="IPR017665">
    <property type="entry name" value="Guanylate_kinase"/>
</dbReference>
<evidence type="ECO:0000256" key="7">
    <source>
        <dbReference type="ARBA" id="ARBA00022840"/>
    </source>
</evidence>
<keyword evidence="5 9" id="KW-0547">Nucleotide-binding</keyword>
<gene>
    <name evidence="9" type="primary">gmk</name>
    <name evidence="11" type="ORF">M787_000125</name>
</gene>
<dbReference type="InterPro" id="IPR027417">
    <property type="entry name" value="P-loop_NTPase"/>
</dbReference>
<dbReference type="OrthoDB" id="9808150at2"/>
<evidence type="ECO:0000313" key="11">
    <source>
        <dbReference type="EMBL" id="ANG65738.1"/>
    </source>
</evidence>
<dbReference type="PANTHER" id="PTHR23117:SF13">
    <property type="entry name" value="GUANYLATE KINASE"/>
    <property type="match status" value="1"/>
</dbReference>
<comment type="similarity">
    <text evidence="1 9">Belongs to the guanylate kinase family.</text>
</comment>
<dbReference type="EC" id="2.7.4.8" evidence="2 9"/>
<dbReference type="SUPFAM" id="SSF52540">
    <property type="entry name" value="P-loop containing nucleoside triphosphate hydrolases"/>
    <property type="match status" value="1"/>
</dbReference>
<dbReference type="Pfam" id="PF00625">
    <property type="entry name" value="Guanylate_kin"/>
    <property type="match status" value="1"/>
</dbReference>
<dbReference type="KEGG" id="cgz:M787_000125"/>
<evidence type="ECO:0000256" key="3">
    <source>
        <dbReference type="ARBA" id="ARBA00016296"/>
    </source>
</evidence>
<evidence type="ECO:0000256" key="8">
    <source>
        <dbReference type="ARBA" id="ARBA00030128"/>
    </source>
</evidence>
<evidence type="ECO:0000256" key="4">
    <source>
        <dbReference type="ARBA" id="ARBA00022679"/>
    </source>
</evidence>
<feature type="binding site" evidence="9">
    <location>
        <begin position="25"/>
        <end position="32"/>
    </location>
    <ligand>
        <name>ATP</name>
        <dbReference type="ChEBI" id="CHEBI:30616"/>
    </ligand>
</feature>
<comment type="catalytic activity">
    <reaction evidence="9">
        <text>GMP + ATP = GDP + ADP</text>
        <dbReference type="Rhea" id="RHEA:20780"/>
        <dbReference type="ChEBI" id="CHEBI:30616"/>
        <dbReference type="ChEBI" id="CHEBI:58115"/>
        <dbReference type="ChEBI" id="CHEBI:58189"/>
        <dbReference type="ChEBI" id="CHEBI:456216"/>
        <dbReference type="EC" id="2.7.4.8"/>
    </reaction>
</comment>
<evidence type="ECO:0000256" key="5">
    <source>
        <dbReference type="ARBA" id="ARBA00022741"/>
    </source>
</evidence>
<dbReference type="STRING" id="1143323.M787_000125"/>
<feature type="domain" description="Guanylate kinase-like" evidence="10">
    <location>
        <begin position="18"/>
        <end position="196"/>
    </location>
</feature>
<keyword evidence="7 9" id="KW-0067">ATP-binding</keyword>
<dbReference type="FunFam" id="3.30.63.10:FF:000002">
    <property type="entry name" value="Guanylate kinase 1"/>
    <property type="match status" value="1"/>
</dbReference>
<dbReference type="GO" id="GO:0005829">
    <property type="term" value="C:cytosol"/>
    <property type="evidence" value="ECO:0007669"/>
    <property type="project" value="TreeGrafter"/>
</dbReference>
<protein>
    <recommendedName>
        <fullName evidence="3 9">Guanylate kinase</fullName>
        <ecNumber evidence="2 9">2.7.4.8</ecNumber>
    </recommendedName>
    <alternativeName>
        <fullName evidence="8 9">GMP kinase</fullName>
    </alternativeName>
</protein>
<dbReference type="SMART" id="SM00072">
    <property type="entry name" value="GuKc"/>
    <property type="match status" value="1"/>
</dbReference>
<organism evidence="11 12">
    <name type="scientific">Chlamydia gallinacea 08-1274/3</name>
    <dbReference type="NCBI Taxonomy" id="1143323"/>
    <lineage>
        <taxon>Bacteria</taxon>
        <taxon>Pseudomonadati</taxon>
        <taxon>Chlamydiota</taxon>
        <taxon>Chlamydiia</taxon>
        <taxon>Chlamydiales</taxon>
        <taxon>Chlamydiaceae</taxon>
        <taxon>Chlamydia/Chlamydophila group</taxon>
        <taxon>Chlamydia</taxon>
    </lineage>
</organism>
<dbReference type="HAMAP" id="MF_00328">
    <property type="entry name" value="Guanylate_kinase"/>
    <property type="match status" value="1"/>
</dbReference>
<dbReference type="CDD" id="cd00071">
    <property type="entry name" value="GMPK"/>
    <property type="match status" value="1"/>
</dbReference>
<dbReference type="AlphaFoldDB" id="A0A173DXV3"/>
<keyword evidence="9" id="KW-0963">Cytoplasm</keyword>
<dbReference type="RefSeq" id="WP_021828443.1">
    <property type="nucleotide sequence ID" value="NZ_CP015840.1"/>
</dbReference>
<keyword evidence="4 9" id="KW-0808">Transferase</keyword>
<comment type="subcellular location">
    <subcellularLocation>
        <location evidence="9">Cytoplasm</location>
    </subcellularLocation>
</comment>
<dbReference type="InterPro" id="IPR008145">
    <property type="entry name" value="GK/Ca_channel_bsu"/>
</dbReference>
<dbReference type="NCBIfam" id="TIGR03263">
    <property type="entry name" value="guanyl_kin"/>
    <property type="match status" value="1"/>
</dbReference>
<sequence length="204" mass="23381">MKNRVFHPFSCDNPLCCPKLFTISAPAGAGKTTLVRMLSQEFPDTFQKTVSLTTRAPRREELPGIDYHFVSQEEFNSRLHCGDFLEWVVLFGEHYGTSRLEIDKIWESGKHAIAVIDVQGALALKEKIPTVSIFISAPSVEELERRLKERGSEQDAQRRERVEHSVVEQASADQFDYVIMNEELQKAYKILKSIFIAEEHRNVL</sequence>
<dbReference type="GeneID" id="81477709"/>
<evidence type="ECO:0000256" key="6">
    <source>
        <dbReference type="ARBA" id="ARBA00022777"/>
    </source>
</evidence>
<dbReference type="Proteomes" id="UP000019147">
    <property type="component" value="Chromosome"/>
</dbReference>
<dbReference type="PANTHER" id="PTHR23117">
    <property type="entry name" value="GUANYLATE KINASE-RELATED"/>
    <property type="match status" value="1"/>
</dbReference>
<dbReference type="PROSITE" id="PS00856">
    <property type="entry name" value="GUANYLATE_KINASE_1"/>
    <property type="match status" value="1"/>
</dbReference>
<evidence type="ECO:0000256" key="9">
    <source>
        <dbReference type="HAMAP-Rule" id="MF_00328"/>
    </source>
</evidence>
<dbReference type="EMBL" id="CP015840">
    <property type="protein sequence ID" value="ANG65738.1"/>
    <property type="molecule type" value="Genomic_DNA"/>
</dbReference>
<keyword evidence="6 9" id="KW-0418">Kinase</keyword>
<dbReference type="InterPro" id="IPR008144">
    <property type="entry name" value="Guanylate_kin-like_dom"/>
</dbReference>
<dbReference type="eggNOG" id="COG0194">
    <property type="taxonomic scope" value="Bacteria"/>
</dbReference>
<dbReference type="Gene3D" id="3.40.50.300">
    <property type="entry name" value="P-loop containing nucleotide triphosphate hydrolases"/>
    <property type="match status" value="1"/>
</dbReference>
<proteinExistence type="inferred from homology"/>
<evidence type="ECO:0000256" key="1">
    <source>
        <dbReference type="ARBA" id="ARBA00005790"/>
    </source>
</evidence>
<dbReference type="PROSITE" id="PS50052">
    <property type="entry name" value="GUANYLATE_KINASE_2"/>
    <property type="match status" value="1"/>
</dbReference>
<evidence type="ECO:0000313" key="12">
    <source>
        <dbReference type="Proteomes" id="UP000019147"/>
    </source>
</evidence>
<name>A0A173DXV3_9CHLA</name>
<dbReference type="GO" id="GO:0004385">
    <property type="term" value="F:GMP kinase activity"/>
    <property type="evidence" value="ECO:0007669"/>
    <property type="project" value="UniProtKB-UniRule"/>
</dbReference>